<reference evidence="2" key="2">
    <citation type="submission" date="2019-10" db="EMBL/GenBank/DDBJ databases">
        <title>Conservation and host-specific expression of non-tandemly repeated heterogenous ribosome RNA gene in arbuscular mycorrhizal fungi.</title>
        <authorList>
            <person name="Maeda T."/>
            <person name="Kobayashi Y."/>
            <person name="Nakagawa T."/>
            <person name="Ezawa T."/>
            <person name="Yamaguchi K."/>
            <person name="Bino T."/>
            <person name="Nishimoto Y."/>
            <person name="Shigenobu S."/>
            <person name="Kawaguchi M."/>
        </authorList>
    </citation>
    <scope>NUCLEOTIDE SEQUENCE</scope>
    <source>
        <strain evidence="2">HR1</strain>
    </source>
</reference>
<sequence>MIRKNNVKIWNLIQTTHVGKKRLSKFMQNIGHETQIDILAELLSNNSGRKIATQVLQDKEIPEQAIMQLTVIKTLKECELIK</sequence>
<comment type="caution">
    <text evidence="1">The sequence shown here is derived from an EMBL/GenBank/DDBJ whole genome shotgun (WGS) entry which is preliminary data.</text>
</comment>
<protein>
    <submittedName>
        <fullName evidence="1">Uncharacterized protein</fullName>
    </submittedName>
</protein>
<reference evidence="1 3" key="1">
    <citation type="submission" date="2017-11" db="EMBL/GenBank/DDBJ databases">
        <title>The genome of Rhizophagus clarus HR1 reveals common genetic basis of auxotrophy among arbuscular mycorrhizal fungi.</title>
        <authorList>
            <person name="Kobayashi Y."/>
        </authorList>
    </citation>
    <scope>NUCLEOTIDE SEQUENCE [LARGE SCALE GENOMIC DNA]</scope>
    <source>
        <strain evidence="1 3">HR1</strain>
    </source>
</reference>
<dbReference type="AlphaFoldDB" id="A0A2Z6SJC3"/>
<evidence type="ECO:0000313" key="2">
    <source>
        <dbReference type="EMBL" id="GES73180.1"/>
    </source>
</evidence>
<dbReference type="EMBL" id="BEXD01004061">
    <property type="protein sequence ID" value="GBC06257.1"/>
    <property type="molecule type" value="Genomic_DNA"/>
</dbReference>
<dbReference type="STRING" id="94130.A0A2Z6SJC3"/>
<evidence type="ECO:0000313" key="1">
    <source>
        <dbReference type="EMBL" id="GBC06257.1"/>
    </source>
</evidence>
<gene>
    <name evidence="2" type="ORF">RCL2_000072000</name>
    <name evidence="1" type="ORF">RclHR1_06710007</name>
</gene>
<organism evidence="1 3">
    <name type="scientific">Rhizophagus clarus</name>
    <dbReference type="NCBI Taxonomy" id="94130"/>
    <lineage>
        <taxon>Eukaryota</taxon>
        <taxon>Fungi</taxon>
        <taxon>Fungi incertae sedis</taxon>
        <taxon>Mucoromycota</taxon>
        <taxon>Glomeromycotina</taxon>
        <taxon>Glomeromycetes</taxon>
        <taxon>Glomerales</taxon>
        <taxon>Glomeraceae</taxon>
        <taxon>Rhizophagus</taxon>
    </lineage>
</organism>
<dbReference type="OrthoDB" id="2405502at2759"/>
<dbReference type="EMBL" id="BLAL01000005">
    <property type="protein sequence ID" value="GES73180.1"/>
    <property type="molecule type" value="Genomic_DNA"/>
</dbReference>
<dbReference type="Proteomes" id="UP000615446">
    <property type="component" value="Unassembled WGS sequence"/>
</dbReference>
<dbReference type="Proteomes" id="UP000247702">
    <property type="component" value="Unassembled WGS sequence"/>
</dbReference>
<evidence type="ECO:0000313" key="3">
    <source>
        <dbReference type="Proteomes" id="UP000247702"/>
    </source>
</evidence>
<accession>A0A2Z6SJC3</accession>
<name>A0A2Z6SJC3_9GLOM</name>
<proteinExistence type="predicted"/>
<keyword evidence="3" id="KW-1185">Reference proteome</keyword>